<dbReference type="NCBIfam" id="TIGR00213">
    <property type="entry name" value="GmhB_yaeD"/>
    <property type="match status" value="1"/>
</dbReference>
<dbReference type="CDD" id="cd07503">
    <property type="entry name" value="HAD_HisB-N"/>
    <property type="match status" value="1"/>
</dbReference>
<organism evidence="8 9">
    <name type="scientific">Alteromonas gilva</name>
    <dbReference type="NCBI Taxonomy" id="2987522"/>
    <lineage>
        <taxon>Bacteria</taxon>
        <taxon>Pseudomonadati</taxon>
        <taxon>Pseudomonadota</taxon>
        <taxon>Gammaproteobacteria</taxon>
        <taxon>Alteromonadales</taxon>
        <taxon>Alteromonadaceae</taxon>
        <taxon>Alteromonas/Salinimonas group</taxon>
        <taxon>Alteromonas</taxon>
    </lineage>
</organism>
<protein>
    <recommendedName>
        <fullName evidence="6 7">D,D-heptose 1,7-bisphosphate phosphatase</fullName>
        <ecNumber evidence="7">3.1.3.-</ecNumber>
    </recommendedName>
</protein>
<name>A0ABT5KZY8_9ALTE</name>
<sequence>MTTQKALFLDRDGVINKEKHYCHKIEEFEFLPGVFDLTKAFQERHYRIVVITNQAGIGRGIYTEEDFQHLTKWMIQQFSLRSITIDAVYHCPHHPTHGIGKYKTTCLCRKPAPGMIKQAQSAFNIDLAQSVLIGDKVSDIQAGKNAGIGHNYLVTTGHQLAATDKEQADKVFSGLIELKDYLLEHTNE</sequence>
<dbReference type="PANTHER" id="PTHR42891">
    <property type="entry name" value="D-GLYCERO-BETA-D-MANNO-HEPTOSE-1,7-BISPHOSPHATE 7-PHOSPHATASE"/>
    <property type="match status" value="1"/>
</dbReference>
<gene>
    <name evidence="8" type="primary">gmhB</name>
    <name evidence="8" type="ORF">OIK42_06150</name>
</gene>
<evidence type="ECO:0000256" key="5">
    <source>
        <dbReference type="ARBA" id="ARBA00023277"/>
    </source>
</evidence>
<dbReference type="InterPro" id="IPR036412">
    <property type="entry name" value="HAD-like_sf"/>
</dbReference>
<comment type="similarity">
    <text evidence="7">Belongs to the gmhB family.</text>
</comment>
<dbReference type="InterPro" id="IPR004446">
    <property type="entry name" value="Heptose_bisP_phosphatase"/>
</dbReference>
<keyword evidence="5 7" id="KW-0119">Carbohydrate metabolism</keyword>
<dbReference type="InterPro" id="IPR006543">
    <property type="entry name" value="Histidinol-phos"/>
</dbReference>
<dbReference type="GO" id="GO:0034200">
    <property type="term" value="F:D-glycero-beta-D-manno-heptose 1,7-bisphosphate 7-phosphatase activity"/>
    <property type="evidence" value="ECO:0007669"/>
    <property type="project" value="UniProtKB-EC"/>
</dbReference>
<evidence type="ECO:0000256" key="6">
    <source>
        <dbReference type="ARBA" id="ARBA00031828"/>
    </source>
</evidence>
<dbReference type="PANTHER" id="PTHR42891:SF1">
    <property type="entry name" value="D-GLYCERO-BETA-D-MANNO-HEPTOSE-1,7-BISPHOSPHATE 7-PHOSPHATASE"/>
    <property type="match status" value="1"/>
</dbReference>
<accession>A0ABT5KZY8</accession>
<dbReference type="InterPro" id="IPR006549">
    <property type="entry name" value="HAD-SF_hydro_IIIA"/>
</dbReference>
<evidence type="ECO:0000256" key="7">
    <source>
        <dbReference type="PIRNR" id="PIRNR004682"/>
    </source>
</evidence>
<keyword evidence="3" id="KW-0479">Metal-binding</keyword>
<keyword evidence="9" id="KW-1185">Reference proteome</keyword>
<dbReference type="Gene3D" id="3.40.50.1000">
    <property type="entry name" value="HAD superfamily/HAD-like"/>
    <property type="match status" value="1"/>
</dbReference>
<comment type="caution">
    <text evidence="8">The sequence shown here is derived from an EMBL/GenBank/DDBJ whole genome shotgun (WGS) entry which is preliminary data.</text>
</comment>
<reference evidence="8 9" key="1">
    <citation type="submission" date="2022-10" db="EMBL/GenBank/DDBJ databases">
        <title>Alteromonas sp. chi3 Genome sequencing.</title>
        <authorList>
            <person name="Park S."/>
        </authorList>
    </citation>
    <scope>NUCLEOTIDE SEQUENCE [LARGE SCALE GENOMIC DNA]</scope>
    <source>
        <strain evidence="9">chi3</strain>
    </source>
</reference>
<comment type="subcellular location">
    <subcellularLocation>
        <location evidence="1 7">Cytoplasm</location>
    </subcellularLocation>
</comment>
<keyword evidence="2 7" id="KW-0963">Cytoplasm</keyword>
<dbReference type="NCBIfam" id="TIGR01656">
    <property type="entry name" value="Histidinol-ppas"/>
    <property type="match status" value="1"/>
</dbReference>
<evidence type="ECO:0000256" key="3">
    <source>
        <dbReference type="ARBA" id="ARBA00022723"/>
    </source>
</evidence>
<dbReference type="InterPro" id="IPR023214">
    <property type="entry name" value="HAD_sf"/>
</dbReference>
<proteinExistence type="inferred from homology"/>
<evidence type="ECO:0000313" key="9">
    <source>
        <dbReference type="Proteomes" id="UP001218788"/>
    </source>
</evidence>
<evidence type="ECO:0000313" key="8">
    <source>
        <dbReference type="EMBL" id="MDC8830344.1"/>
    </source>
</evidence>
<dbReference type="PIRSF" id="PIRSF004682">
    <property type="entry name" value="GmhB"/>
    <property type="match status" value="1"/>
</dbReference>
<dbReference type="NCBIfam" id="NF006506">
    <property type="entry name" value="PRK08942.1"/>
    <property type="match status" value="1"/>
</dbReference>
<dbReference type="Proteomes" id="UP001218788">
    <property type="component" value="Unassembled WGS sequence"/>
</dbReference>
<dbReference type="Pfam" id="PF13242">
    <property type="entry name" value="Hydrolase_like"/>
    <property type="match status" value="1"/>
</dbReference>
<dbReference type="EC" id="3.1.3.-" evidence="7"/>
<evidence type="ECO:0000256" key="2">
    <source>
        <dbReference type="ARBA" id="ARBA00022490"/>
    </source>
</evidence>
<evidence type="ECO:0000256" key="4">
    <source>
        <dbReference type="ARBA" id="ARBA00022801"/>
    </source>
</evidence>
<dbReference type="RefSeq" id="WP_273639113.1">
    <property type="nucleotide sequence ID" value="NZ_JAQQXP010000001.1"/>
</dbReference>
<evidence type="ECO:0000256" key="1">
    <source>
        <dbReference type="ARBA" id="ARBA00004496"/>
    </source>
</evidence>
<dbReference type="NCBIfam" id="TIGR01662">
    <property type="entry name" value="HAD-SF-IIIA"/>
    <property type="match status" value="1"/>
</dbReference>
<keyword evidence="4 7" id="KW-0378">Hydrolase</keyword>
<dbReference type="SUPFAM" id="SSF56784">
    <property type="entry name" value="HAD-like"/>
    <property type="match status" value="1"/>
</dbReference>
<dbReference type="EMBL" id="JAQQXP010000001">
    <property type="protein sequence ID" value="MDC8830344.1"/>
    <property type="molecule type" value="Genomic_DNA"/>
</dbReference>